<keyword evidence="2" id="KW-1185">Reference proteome</keyword>
<dbReference type="InterPro" id="IPR034756">
    <property type="entry name" value="T2SSM_b"/>
</dbReference>
<dbReference type="EMBL" id="SNXY01000012">
    <property type="protein sequence ID" value="TDP81451.1"/>
    <property type="molecule type" value="Genomic_DNA"/>
</dbReference>
<proteinExistence type="predicted"/>
<gene>
    <name evidence="1" type="ORF">EDD54_4319</name>
</gene>
<dbReference type="RefSeq" id="WP_126540635.1">
    <property type="nucleotide sequence ID" value="NZ_BSPM01000002.1"/>
</dbReference>
<organism evidence="1 2">
    <name type="scientific">Oharaeibacter diazotrophicus</name>
    <dbReference type="NCBI Taxonomy" id="1920512"/>
    <lineage>
        <taxon>Bacteria</taxon>
        <taxon>Pseudomonadati</taxon>
        <taxon>Pseudomonadota</taxon>
        <taxon>Alphaproteobacteria</taxon>
        <taxon>Hyphomicrobiales</taxon>
        <taxon>Pleomorphomonadaceae</taxon>
        <taxon>Oharaeibacter</taxon>
    </lineage>
</organism>
<dbReference type="Proteomes" id="UP000294547">
    <property type="component" value="Unassembled WGS sequence"/>
</dbReference>
<protein>
    <submittedName>
        <fullName evidence="1">General secretion pathway protein M</fullName>
    </submittedName>
</protein>
<dbReference type="NCBIfam" id="NF040576">
    <property type="entry name" value="T2SS_GspM_XpsM"/>
    <property type="match status" value="1"/>
</dbReference>
<dbReference type="AlphaFoldDB" id="A0A4R6R683"/>
<evidence type="ECO:0000313" key="1">
    <source>
        <dbReference type="EMBL" id="TDP81451.1"/>
    </source>
</evidence>
<name>A0A4R6R683_9HYPH</name>
<evidence type="ECO:0000313" key="2">
    <source>
        <dbReference type="Proteomes" id="UP000294547"/>
    </source>
</evidence>
<comment type="caution">
    <text evidence="1">The sequence shown here is derived from an EMBL/GenBank/DDBJ whole genome shotgun (WGS) entry which is preliminary data.</text>
</comment>
<sequence length="182" mass="19031">MSAAPSSSTLRLVAVVVFLALPAAALATGLFQLVAWRETEDLIARQEALLRDLDARLARTGADGVVAVDTRTLYLAAGSRPLAGADLQTRIGKAIADVGGKLVEAQVIDDPDLPPDAIDLKVTFDATNGGLLRLLHGLETGLPLMTVGTAAVRELPSQDGAGAEDPVLRIDLTVRAWFKAEA</sequence>
<reference evidence="1 2" key="1">
    <citation type="submission" date="2019-03" db="EMBL/GenBank/DDBJ databases">
        <title>Genomic Encyclopedia of Type Strains, Phase IV (KMG-IV): sequencing the most valuable type-strain genomes for metagenomic binning, comparative biology and taxonomic classification.</title>
        <authorList>
            <person name="Goeker M."/>
        </authorList>
    </citation>
    <scope>NUCLEOTIDE SEQUENCE [LARGE SCALE GENOMIC DNA]</scope>
    <source>
        <strain evidence="1 2">DSM 102969</strain>
    </source>
</reference>
<accession>A0A4R6R683</accession>
<dbReference type="Pfam" id="PF10741">
    <property type="entry name" value="T2SSM_b"/>
    <property type="match status" value="1"/>
</dbReference>